<dbReference type="Gene3D" id="3.30.2010.10">
    <property type="entry name" value="Metalloproteases ('zincins'), catalytic domain"/>
    <property type="match status" value="1"/>
</dbReference>
<dbReference type="InterPro" id="IPR001915">
    <property type="entry name" value="Peptidase_M48"/>
</dbReference>
<dbReference type="GO" id="GO:0051603">
    <property type="term" value="P:proteolysis involved in protein catabolic process"/>
    <property type="evidence" value="ECO:0007669"/>
    <property type="project" value="TreeGrafter"/>
</dbReference>
<evidence type="ECO:0000256" key="3">
    <source>
        <dbReference type="ARBA" id="ARBA00022801"/>
    </source>
</evidence>
<feature type="domain" description="Peptidase M48" evidence="7">
    <location>
        <begin position="86"/>
        <end position="270"/>
    </location>
</feature>
<evidence type="ECO:0000259" key="7">
    <source>
        <dbReference type="Pfam" id="PF01435"/>
    </source>
</evidence>
<keyword evidence="2" id="KW-0479">Metal-binding</keyword>
<comment type="caution">
    <text evidence="8">The sequence shown here is derived from an EMBL/GenBank/DDBJ whole genome shotgun (WGS) entry which is preliminary data.</text>
</comment>
<evidence type="ECO:0000256" key="2">
    <source>
        <dbReference type="ARBA" id="ARBA00022723"/>
    </source>
</evidence>
<dbReference type="AlphaFoldDB" id="A0A932EP60"/>
<protein>
    <submittedName>
        <fullName evidence="8">M48 family metalloprotease</fullName>
    </submittedName>
</protein>
<name>A0A932EP60_9BACT</name>
<evidence type="ECO:0000256" key="6">
    <source>
        <dbReference type="RuleBase" id="RU003983"/>
    </source>
</evidence>
<accession>A0A932EP60</accession>
<dbReference type="GO" id="GO:0016020">
    <property type="term" value="C:membrane"/>
    <property type="evidence" value="ECO:0007669"/>
    <property type="project" value="TreeGrafter"/>
</dbReference>
<gene>
    <name evidence="8" type="ORF">HYX28_06760</name>
</gene>
<dbReference type="PANTHER" id="PTHR22726">
    <property type="entry name" value="METALLOENDOPEPTIDASE OMA1"/>
    <property type="match status" value="1"/>
</dbReference>
<dbReference type="Pfam" id="PF01435">
    <property type="entry name" value="Peptidase_M48"/>
    <property type="match status" value="1"/>
</dbReference>
<comment type="cofactor">
    <cofactor evidence="6">
        <name>Zn(2+)</name>
        <dbReference type="ChEBI" id="CHEBI:29105"/>
    </cofactor>
    <text evidence="6">Binds 1 zinc ion per subunit.</text>
</comment>
<evidence type="ECO:0000256" key="5">
    <source>
        <dbReference type="ARBA" id="ARBA00023049"/>
    </source>
</evidence>
<sequence length="305" mass="33283">MKHRAVFVVIAIAAIAAIVVAQRRKAQANVGPDAIVHFIADTEHELSRLPAQSTRMSDAEEIAIGDQIARDHLGELGDQGNTPMAEYVGHVGREVAARAHRKLPYTIHFVQDDTFVNAFALPGGHVFIGSGLVNLMDTEDELASVLGHEVEHIDHYHCAERYQLEARLRRIGIGDLAGIAELPLSIFRAGYSKDQELEADREGTRLAVMAGYSPLGAVRLFEAFERMERHRSAPPATPADEATRIALGTLSGYFQSHPYAAERKAQIERMIASEGWGAKLQEKPLEMGGVNASRPPGTAPMIGNR</sequence>
<reference evidence="8" key="1">
    <citation type="submission" date="2020-07" db="EMBL/GenBank/DDBJ databases">
        <title>Huge and variable diversity of episymbiotic CPR bacteria and DPANN archaea in groundwater ecosystems.</title>
        <authorList>
            <person name="He C.Y."/>
            <person name="Keren R."/>
            <person name="Whittaker M."/>
            <person name="Farag I.F."/>
            <person name="Doudna J."/>
            <person name="Cate J.H.D."/>
            <person name="Banfield J.F."/>
        </authorList>
    </citation>
    <scope>NUCLEOTIDE SEQUENCE</scope>
    <source>
        <strain evidence="8">NC_groundwater_580_Pr5_B-0.1um_64_19</strain>
    </source>
</reference>
<dbReference type="EMBL" id="JACPNR010000009">
    <property type="protein sequence ID" value="MBI2678465.1"/>
    <property type="molecule type" value="Genomic_DNA"/>
</dbReference>
<dbReference type="Proteomes" id="UP000779809">
    <property type="component" value="Unassembled WGS sequence"/>
</dbReference>
<keyword evidence="5 6" id="KW-0482">Metalloprotease</keyword>
<evidence type="ECO:0000313" key="8">
    <source>
        <dbReference type="EMBL" id="MBI2678465.1"/>
    </source>
</evidence>
<dbReference type="GO" id="GO:0004222">
    <property type="term" value="F:metalloendopeptidase activity"/>
    <property type="evidence" value="ECO:0007669"/>
    <property type="project" value="InterPro"/>
</dbReference>
<evidence type="ECO:0000256" key="1">
    <source>
        <dbReference type="ARBA" id="ARBA00022670"/>
    </source>
</evidence>
<keyword evidence="3 6" id="KW-0378">Hydrolase</keyword>
<organism evidence="8 9">
    <name type="scientific">Candidatus Korobacter versatilis</name>
    <dbReference type="NCBI Taxonomy" id="658062"/>
    <lineage>
        <taxon>Bacteria</taxon>
        <taxon>Pseudomonadati</taxon>
        <taxon>Acidobacteriota</taxon>
        <taxon>Terriglobia</taxon>
        <taxon>Terriglobales</taxon>
        <taxon>Candidatus Korobacteraceae</taxon>
        <taxon>Candidatus Korobacter</taxon>
    </lineage>
</organism>
<keyword evidence="1 6" id="KW-0645">Protease</keyword>
<dbReference type="PANTHER" id="PTHR22726:SF1">
    <property type="entry name" value="METALLOENDOPEPTIDASE OMA1, MITOCHONDRIAL"/>
    <property type="match status" value="1"/>
</dbReference>
<dbReference type="GO" id="GO:0046872">
    <property type="term" value="F:metal ion binding"/>
    <property type="evidence" value="ECO:0007669"/>
    <property type="project" value="UniProtKB-KW"/>
</dbReference>
<comment type="similarity">
    <text evidence="6">Belongs to the peptidase M48 family.</text>
</comment>
<evidence type="ECO:0000313" key="9">
    <source>
        <dbReference type="Proteomes" id="UP000779809"/>
    </source>
</evidence>
<evidence type="ECO:0000256" key="4">
    <source>
        <dbReference type="ARBA" id="ARBA00022833"/>
    </source>
</evidence>
<keyword evidence="4 6" id="KW-0862">Zinc</keyword>
<dbReference type="InterPro" id="IPR051156">
    <property type="entry name" value="Mito/Outer_Membr_Metalloprot"/>
</dbReference>
<proteinExistence type="inferred from homology"/>